<sequence>MLTPTIKGVVGNPGAGKSSVINAILEEERLVPTNCMCACTAVVTEMSYNHSDNPTALYRADIDAVGQGLETSLTDWIDSNGQVSRECTNPESEAGVSYAKIKAGYPSWTKDELAHRSVEELMGEDEVKNVLGTTRTTGKSKPEFFYKALQNYVDSKENARLCFTSL</sequence>
<dbReference type="InterPro" id="IPR027417">
    <property type="entry name" value="P-loop_NTPase"/>
</dbReference>
<organism evidence="2 3">
    <name type="scientific">Diplocarpon coronariae</name>
    <dbReference type="NCBI Taxonomy" id="2795749"/>
    <lineage>
        <taxon>Eukaryota</taxon>
        <taxon>Fungi</taxon>
        <taxon>Dikarya</taxon>
        <taxon>Ascomycota</taxon>
        <taxon>Pezizomycotina</taxon>
        <taxon>Leotiomycetes</taxon>
        <taxon>Helotiales</taxon>
        <taxon>Drepanopezizaceae</taxon>
        <taxon>Diplocarpon</taxon>
    </lineage>
</organism>
<dbReference type="EMBL" id="MZNU01000298">
    <property type="protein sequence ID" value="OWP00969.1"/>
    <property type="molecule type" value="Genomic_DNA"/>
</dbReference>
<evidence type="ECO:0000313" key="2">
    <source>
        <dbReference type="EMBL" id="OWP00969.1"/>
    </source>
</evidence>
<evidence type="ECO:0000259" key="1">
    <source>
        <dbReference type="Pfam" id="PF00350"/>
    </source>
</evidence>
<dbReference type="InParanoid" id="A0A218YYY2"/>
<dbReference type="SUPFAM" id="SSF52540">
    <property type="entry name" value="P-loop containing nucleoside triphosphate hydrolases"/>
    <property type="match status" value="1"/>
</dbReference>
<evidence type="ECO:0000313" key="3">
    <source>
        <dbReference type="Proteomes" id="UP000242519"/>
    </source>
</evidence>
<keyword evidence="3" id="KW-1185">Reference proteome</keyword>
<proteinExistence type="predicted"/>
<comment type="caution">
    <text evidence="2">The sequence shown here is derived from an EMBL/GenBank/DDBJ whole genome shotgun (WGS) entry which is preliminary data.</text>
</comment>
<dbReference type="AlphaFoldDB" id="A0A218YYY2"/>
<dbReference type="OrthoDB" id="3598281at2759"/>
<dbReference type="STRING" id="503106.A0A218YYY2"/>
<dbReference type="InterPro" id="IPR045063">
    <property type="entry name" value="Dynamin_N"/>
</dbReference>
<dbReference type="PANTHER" id="PTHR36681">
    <property type="entry name" value="NUCLEAR GTPASE, GERMINAL CENTER-ASSOCIATED, TANDEM DUPLICATE 3"/>
    <property type="match status" value="1"/>
</dbReference>
<accession>A0A218YYY2</accession>
<feature type="domain" description="Dynamin N-terminal" evidence="1">
    <location>
        <begin position="9"/>
        <end position="58"/>
    </location>
</feature>
<protein>
    <recommendedName>
        <fullName evidence="1">Dynamin N-terminal domain-containing protein</fullName>
    </recommendedName>
</protein>
<gene>
    <name evidence="2" type="ORF">B2J93_265</name>
</gene>
<dbReference type="Pfam" id="PF00350">
    <property type="entry name" value="Dynamin_N"/>
    <property type="match status" value="1"/>
</dbReference>
<reference evidence="2 3" key="1">
    <citation type="submission" date="2017-04" db="EMBL/GenBank/DDBJ databases">
        <title>Draft genome sequence of Marssonina coronaria NL1: causal agent of apple blotch.</title>
        <authorList>
            <person name="Cheng Q."/>
        </authorList>
    </citation>
    <scope>NUCLEOTIDE SEQUENCE [LARGE SCALE GENOMIC DNA]</scope>
    <source>
        <strain evidence="2 3">NL1</strain>
    </source>
</reference>
<dbReference type="Proteomes" id="UP000242519">
    <property type="component" value="Unassembled WGS sequence"/>
</dbReference>
<dbReference type="Gene3D" id="3.40.50.300">
    <property type="entry name" value="P-loop containing nucleotide triphosphate hydrolases"/>
    <property type="match status" value="1"/>
</dbReference>
<name>A0A218YYY2_9HELO</name>
<dbReference type="PANTHER" id="PTHR36681:SF3">
    <property type="entry name" value="NUCLEAR GTPASE, GERMINAL CENTER-ASSOCIATED, TANDEM DUPLICATE 3"/>
    <property type="match status" value="1"/>
</dbReference>